<proteinExistence type="predicted"/>
<evidence type="ECO:0000313" key="1">
    <source>
        <dbReference type="EMBL" id="OMJ76507.1"/>
    </source>
</evidence>
<evidence type="ECO:0000313" key="2">
    <source>
        <dbReference type="Proteomes" id="UP000187209"/>
    </source>
</evidence>
<dbReference type="AlphaFoldDB" id="A0A1R2BI92"/>
<name>A0A1R2BI92_9CILI</name>
<gene>
    <name evidence="1" type="ORF">SteCoe_24129</name>
</gene>
<accession>A0A1R2BI92</accession>
<dbReference type="EMBL" id="MPUH01000628">
    <property type="protein sequence ID" value="OMJ76507.1"/>
    <property type="molecule type" value="Genomic_DNA"/>
</dbReference>
<protein>
    <submittedName>
        <fullName evidence="1">Uncharacterized protein</fullName>
    </submittedName>
</protein>
<dbReference type="Proteomes" id="UP000187209">
    <property type="component" value="Unassembled WGS sequence"/>
</dbReference>
<keyword evidence="2" id="KW-1185">Reference proteome</keyword>
<organism evidence="1 2">
    <name type="scientific">Stentor coeruleus</name>
    <dbReference type="NCBI Taxonomy" id="5963"/>
    <lineage>
        <taxon>Eukaryota</taxon>
        <taxon>Sar</taxon>
        <taxon>Alveolata</taxon>
        <taxon>Ciliophora</taxon>
        <taxon>Postciliodesmatophora</taxon>
        <taxon>Heterotrichea</taxon>
        <taxon>Heterotrichida</taxon>
        <taxon>Stentoridae</taxon>
        <taxon>Stentor</taxon>
    </lineage>
</organism>
<sequence>MHSETRHNREATQIVLKGSFRKTRRTKTQPSQLNNFLLKESVVKVIEETSEARQELAKLRTDLQASKEFFEKEQTCKTLSKEFQVVSMIKSLQTEMKDLNEIINATHEKIYEKDLENQTLKDSISKFNIAFEEGRSTGCGCIII</sequence>
<reference evidence="1 2" key="1">
    <citation type="submission" date="2016-11" db="EMBL/GenBank/DDBJ databases">
        <title>The macronuclear genome of Stentor coeruleus: a giant cell with tiny introns.</title>
        <authorList>
            <person name="Slabodnick M."/>
            <person name="Ruby J.G."/>
            <person name="Reiff S.B."/>
            <person name="Swart E.C."/>
            <person name="Gosai S."/>
            <person name="Prabakaran S."/>
            <person name="Witkowska E."/>
            <person name="Larue G.E."/>
            <person name="Fisher S."/>
            <person name="Freeman R.M."/>
            <person name="Gunawardena J."/>
            <person name="Chu W."/>
            <person name="Stover N.A."/>
            <person name="Gregory B.D."/>
            <person name="Nowacki M."/>
            <person name="Derisi J."/>
            <person name="Roy S.W."/>
            <person name="Marshall W.F."/>
            <person name="Sood P."/>
        </authorList>
    </citation>
    <scope>NUCLEOTIDE SEQUENCE [LARGE SCALE GENOMIC DNA]</scope>
    <source>
        <strain evidence="1">WM001</strain>
    </source>
</reference>
<comment type="caution">
    <text evidence="1">The sequence shown here is derived from an EMBL/GenBank/DDBJ whole genome shotgun (WGS) entry which is preliminary data.</text>
</comment>